<organism evidence="1">
    <name type="scientific">marine sediment metagenome</name>
    <dbReference type="NCBI Taxonomy" id="412755"/>
    <lineage>
        <taxon>unclassified sequences</taxon>
        <taxon>metagenomes</taxon>
        <taxon>ecological metagenomes</taxon>
    </lineage>
</organism>
<comment type="caution">
    <text evidence="1">The sequence shown here is derived from an EMBL/GenBank/DDBJ whole genome shotgun (WGS) entry which is preliminary data.</text>
</comment>
<name>A0A0F9FJ11_9ZZZZ</name>
<protein>
    <submittedName>
        <fullName evidence="1">Uncharacterized protein</fullName>
    </submittedName>
</protein>
<proteinExistence type="predicted"/>
<gene>
    <name evidence="1" type="ORF">LCGC14_2024670</name>
</gene>
<sequence>MTITLKDLGTAFRKAKVDLYYSTNPSLFAIADYEENLEENLQRLQKKINGRSTAWVKALGFLGTWTLAPKAIKCRKDKDAGLIHASPEEEWTCITKIEDKPTAEFRLMAKCSMDFHVFSALWMLRVGHLF</sequence>
<feature type="non-terminal residue" evidence="1">
    <location>
        <position position="130"/>
    </location>
</feature>
<evidence type="ECO:0000313" key="1">
    <source>
        <dbReference type="EMBL" id="KKL78461.1"/>
    </source>
</evidence>
<dbReference type="EMBL" id="LAZR01023448">
    <property type="protein sequence ID" value="KKL78461.1"/>
    <property type="molecule type" value="Genomic_DNA"/>
</dbReference>
<reference evidence="1" key="1">
    <citation type="journal article" date="2015" name="Nature">
        <title>Complex archaea that bridge the gap between prokaryotes and eukaryotes.</title>
        <authorList>
            <person name="Spang A."/>
            <person name="Saw J.H."/>
            <person name="Jorgensen S.L."/>
            <person name="Zaremba-Niedzwiedzka K."/>
            <person name="Martijn J."/>
            <person name="Lind A.E."/>
            <person name="van Eijk R."/>
            <person name="Schleper C."/>
            <person name="Guy L."/>
            <person name="Ettema T.J."/>
        </authorList>
    </citation>
    <scope>NUCLEOTIDE SEQUENCE</scope>
</reference>
<dbReference type="AlphaFoldDB" id="A0A0F9FJ11"/>
<accession>A0A0F9FJ11</accession>